<evidence type="ECO:0000313" key="2">
    <source>
        <dbReference type="EMBL" id="DAG03236.1"/>
    </source>
</evidence>
<proteinExistence type="predicted"/>
<sequence length="242" mass="26761">MTYKLTGSPTLKGEKNVTIVTIEKEETGRYSYERVELPGNRTQDNEEVLIQAVLDFIRTELDPTSALVQAQAKLEETHVKLQEAEQKLAQTEIKQAATDQAVQQNKTESDHYGKVSYALVLTLITEKLLQYGTSYKVLVDLIQSAEAGKHYMPGDLITIEDPAHVEVDGEGKRVLVQLNREFTYNGEPASDFIRDGRLERDGYGVAWKYEPTTVAPATAVPTTAAVTPTVTEPSATTVTSNQ</sequence>
<name>A0A8S5V940_9CAUD</name>
<feature type="coiled-coil region" evidence="1">
    <location>
        <begin position="67"/>
        <end position="101"/>
    </location>
</feature>
<evidence type="ECO:0000256" key="1">
    <source>
        <dbReference type="SAM" id="Coils"/>
    </source>
</evidence>
<organism evidence="2">
    <name type="scientific">Siphoviridae sp. ctmva1</name>
    <dbReference type="NCBI Taxonomy" id="2825656"/>
    <lineage>
        <taxon>Viruses</taxon>
        <taxon>Duplodnaviria</taxon>
        <taxon>Heunggongvirae</taxon>
        <taxon>Uroviricota</taxon>
        <taxon>Caudoviricetes</taxon>
    </lineage>
</organism>
<keyword evidence="1" id="KW-0175">Coiled coil</keyword>
<reference evidence="2" key="1">
    <citation type="journal article" date="2021" name="Proc. Natl. Acad. Sci. U.S.A.">
        <title>A Catalog of Tens of Thousands of Viruses from Human Metagenomes Reveals Hidden Associations with Chronic Diseases.</title>
        <authorList>
            <person name="Tisza M.J."/>
            <person name="Buck C.B."/>
        </authorList>
    </citation>
    <scope>NUCLEOTIDE SEQUENCE</scope>
    <source>
        <strain evidence="2">Ctmva1</strain>
    </source>
</reference>
<accession>A0A8S5V940</accession>
<protein>
    <submittedName>
        <fullName evidence="2">Uncharacterized protein</fullName>
    </submittedName>
</protein>
<dbReference type="EMBL" id="BK016225">
    <property type="protein sequence ID" value="DAG03236.1"/>
    <property type="molecule type" value="Genomic_DNA"/>
</dbReference>